<dbReference type="SUPFAM" id="SSF52540">
    <property type="entry name" value="P-loop containing nucleoside triphosphate hydrolases"/>
    <property type="match status" value="1"/>
</dbReference>
<name>A0ABS4UJS5_9ACTN</name>
<dbReference type="PANTHER" id="PTHR43297">
    <property type="entry name" value="OLIGOPEPTIDE TRANSPORT ATP-BINDING PROTEIN APPD"/>
    <property type="match status" value="1"/>
</dbReference>
<evidence type="ECO:0000256" key="4">
    <source>
        <dbReference type="ARBA" id="ARBA00022475"/>
    </source>
</evidence>
<evidence type="ECO:0000259" key="11">
    <source>
        <dbReference type="Pfam" id="PF08352"/>
    </source>
</evidence>
<comment type="subcellular location">
    <subcellularLocation>
        <location evidence="1">Membrane</location>
    </subcellularLocation>
</comment>
<dbReference type="InterPro" id="IPR027417">
    <property type="entry name" value="P-loop_NTPase"/>
</dbReference>
<reference evidence="12 13" key="1">
    <citation type="submission" date="2021-03" db="EMBL/GenBank/DDBJ databases">
        <title>Sequencing the genomes of 1000 actinobacteria strains.</title>
        <authorList>
            <person name="Klenk H.-P."/>
        </authorList>
    </citation>
    <scope>NUCLEOTIDE SEQUENCE [LARGE SCALE GENOMIC DNA]</scope>
    <source>
        <strain evidence="12 13">DSM 18824</strain>
    </source>
</reference>
<proteinExistence type="inferred from homology"/>
<feature type="transmembrane region" description="Helical" evidence="10">
    <location>
        <begin position="21"/>
        <end position="41"/>
    </location>
</feature>
<sequence length="182" mass="19270">MMTDSLTSIEQAGGPRRRWPWAAGGVAVVLIAVLGVVWAAGSGRGDAAAAQGDGKPAAGGTLEFALLDYQRSPDPQWGTNYAESIIGNNLTDKLTWQDPKQAQILQLLVDLQARLGLSYVFVTHDLGVVQQIADDVTVMKDGVVVESGPADQVLRSPAHPYTRDLLAAIPGERRPEVAAESA</sequence>
<comment type="similarity">
    <text evidence="2">Belongs to the ABC transporter superfamily.</text>
</comment>
<keyword evidence="10" id="KW-0812">Transmembrane</keyword>
<dbReference type="InterPro" id="IPR050388">
    <property type="entry name" value="ABC_Ni/Peptide_Import"/>
</dbReference>
<evidence type="ECO:0000256" key="9">
    <source>
        <dbReference type="ARBA" id="ARBA00023136"/>
    </source>
</evidence>
<keyword evidence="8" id="KW-1278">Translocase</keyword>
<evidence type="ECO:0000313" key="13">
    <source>
        <dbReference type="Proteomes" id="UP000755585"/>
    </source>
</evidence>
<keyword evidence="13" id="KW-1185">Reference proteome</keyword>
<dbReference type="EMBL" id="JAGINT010000001">
    <property type="protein sequence ID" value="MBP2351868.1"/>
    <property type="molecule type" value="Genomic_DNA"/>
</dbReference>
<evidence type="ECO:0000256" key="2">
    <source>
        <dbReference type="ARBA" id="ARBA00005417"/>
    </source>
</evidence>
<keyword evidence="7" id="KW-0067">ATP-binding</keyword>
<evidence type="ECO:0000256" key="8">
    <source>
        <dbReference type="ARBA" id="ARBA00022967"/>
    </source>
</evidence>
<protein>
    <recommendedName>
        <fullName evidence="11">Oligopeptide/dipeptide ABC transporter C-terminal domain-containing protein</fullName>
    </recommendedName>
</protein>
<organism evidence="12 13">
    <name type="scientific">Kribbella aluminosa</name>
    <dbReference type="NCBI Taxonomy" id="416017"/>
    <lineage>
        <taxon>Bacteria</taxon>
        <taxon>Bacillati</taxon>
        <taxon>Actinomycetota</taxon>
        <taxon>Actinomycetes</taxon>
        <taxon>Propionibacteriales</taxon>
        <taxon>Kribbellaceae</taxon>
        <taxon>Kribbella</taxon>
    </lineage>
</organism>
<keyword evidence="3" id="KW-0813">Transport</keyword>
<keyword evidence="10" id="KW-1133">Transmembrane helix</keyword>
<keyword evidence="6" id="KW-0547">Nucleotide-binding</keyword>
<evidence type="ECO:0000256" key="3">
    <source>
        <dbReference type="ARBA" id="ARBA00022448"/>
    </source>
</evidence>
<dbReference type="Pfam" id="PF08352">
    <property type="entry name" value="oligo_HPY"/>
    <property type="match status" value="1"/>
</dbReference>
<evidence type="ECO:0000256" key="10">
    <source>
        <dbReference type="SAM" id="Phobius"/>
    </source>
</evidence>
<gene>
    <name evidence="12" type="ORF">JOF29_002951</name>
</gene>
<accession>A0ABS4UJS5</accession>
<keyword evidence="5" id="KW-0997">Cell inner membrane</keyword>
<dbReference type="Proteomes" id="UP000755585">
    <property type="component" value="Unassembled WGS sequence"/>
</dbReference>
<evidence type="ECO:0000256" key="6">
    <source>
        <dbReference type="ARBA" id="ARBA00022741"/>
    </source>
</evidence>
<evidence type="ECO:0000256" key="1">
    <source>
        <dbReference type="ARBA" id="ARBA00004370"/>
    </source>
</evidence>
<dbReference type="RefSeq" id="WP_209694708.1">
    <property type="nucleotide sequence ID" value="NZ_BAAAVU010000002.1"/>
</dbReference>
<dbReference type="InterPro" id="IPR013563">
    <property type="entry name" value="Oligopep_ABC_C"/>
</dbReference>
<dbReference type="Gene3D" id="3.40.50.300">
    <property type="entry name" value="P-loop containing nucleotide triphosphate hydrolases"/>
    <property type="match status" value="1"/>
</dbReference>
<evidence type="ECO:0000313" key="12">
    <source>
        <dbReference type="EMBL" id="MBP2351868.1"/>
    </source>
</evidence>
<dbReference type="PANTHER" id="PTHR43297:SF14">
    <property type="entry name" value="ATPASE AAA-TYPE CORE DOMAIN-CONTAINING PROTEIN"/>
    <property type="match status" value="1"/>
</dbReference>
<evidence type="ECO:0000256" key="5">
    <source>
        <dbReference type="ARBA" id="ARBA00022519"/>
    </source>
</evidence>
<keyword evidence="9 10" id="KW-0472">Membrane</keyword>
<evidence type="ECO:0000256" key="7">
    <source>
        <dbReference type="ARBA" id="ARBA00022840"/>
    </source>
</evidence>
<feature type="domain" description="Oligopeptide/dipeptide ABC transporter C-terminal" evidence="11">
    <location>
        <begin position="145"/>
        <end position="174"/>
    </location>
</feature>
<keyword evidence="4" id="KW-1003">Cell membrane</keyword>
<comment type="caution">
    <text evidence="12">The sequence shown here is derived from an EMBL/GenBank/DDBJ whole genome shotgun (WGS) entry which is preliminary data.</text>
</comment>